<sequence length="174" mass="18985">MQRLQTRPQFQATMSGGTISRTPHFALHRLVLSSADVVKDAEPTGPGATLYEQAPQALFVVPGCQTPQVWLGALVPKRWAKRSVTRHTIKRQMYAVASEFDAQLQALPPAAYVVRLRAGFDRKQFISATSEPLKRAVRAELQQLLAHATRRKSPKPVVPAELVLPSAAAVEGAG</sequence>
<reference evidence="6 7" key="1">
    <citation type="submission" date="2024-08" db="EMBL/GenBank/DDBJ databases">
        <authorList>
            <person name="Feng Z."/>
            <person name="Ronholm J."/>
        </authorList>
    </citation>
    <scope>NUCLEOTIDE SEQUENCE [LARGE SCALE GENOMIC DNA]</scope>
    <source>
        <strain evidence="6 7">4-AB0-8</strain>
    </source>
</reference>
<keyword evidence="7" id="KW-1185">Reference proteome</keyword>
<comment type="caution">
    <text evidence="6">The sequence shown here is derived from an EMBL/GenBank/DDBJ whole genome shotgun (WGS) entry which is preliminary data.</text>
</comment>
<dbReference type="Gene3D" id="3.30.230.10">
    <property type="match status" value="1"/>
</dbReference>
<evidence type="ECO:0000256" key="3">
    <source>
        <dbReference type="ARBA" id="ARBA00022759"/>
    </source>
</evidence>
<keyword evidence="3" id="KW-0255">Endonuclease</keyword>
<keyword evidence="5" id="KW-0694">RNA-binding</keyword>
<organism evidence="6 7">
    <name type="scientific">Comamonas jiangduensis</name>
    <dbReference type="NCBI Taxonomy" id="1194168"/>
    <lineage>
        <taxon>Bacteria</taxon>
        <taxon>Pseudomonadati</taxon>
        <taxon>Pseudomonadota</taxon>
        <taxon>Betaproteobacteria</taxon>
        <taxon>Burkholderiales</taxon>
        <taxon>Comamonadaceae</taxon>
        <taxon>Comamonas</taxon>
    </lineage>
</organism>
<evidence type="ECO:0000313" key="6">
    <source>
        <dbReference type="EMBL" id="MEZ2738797.1"/>
    </source>
</evidence>
<evidence type="ECO:0000256" key="5">
    <source>
        <dbReference type="ARBA" id="ARBA00022884"/>
    </source>
</evidence>
<evidence type="ECO:0000256" key="1">
    <source>
        <dbReference type="ARBA" id="ARBA00022694"/>
    </source>
</evidence>
<dbReference type="RefSeq" id="WP_370890818.1">
    <property type="nucleotide sequence ID" value="NZ_JBGJLR010000003.1"/>
</dbReference>
<evidence type="ECO:0000256" key="2">
    <source>
        <dbReference type="ARBA" id="ARBA00022722"/>
    </source>
</evidence>
<dbReference type="Pfam" id="PF00825">
    <property type="entry name" value="Ribonuclease_P"/>
    <property type="match status" value="1"/>
</dbReference>
<dbReference type="Proteomes" id="UP001567350">
    <property type="component" value="Unassembled WGS sequence"/>
</dbReference>
<gene>
    <name evidence="6" type="ORF">ACBP88_04840</name>
</gene>
<evidence type="ECO:0000313" key="7">
    <source>
        <dbReference type="Proteomes" id="UP001567350"/>
    </source>
</evidence>
<name>A0ABV4IAB2_9BURK</name>
<keyword evidence="4" id="KW-0378">Hydrolase</keyword>
<dbReference type="SUPFAM" id="SSF54211">
    <property type="entry name" value="Ribosomal protein S5 domain 2-like"/>
    <property type="match status" value="1"/>
</dbReference>
<accession>A0ABV4IAB2</accession>
<keyword evidence="2" id="KW-0540">Nuclease</keyword>
<dbReference type="EMBL" id="JBGJLR010000003">
    <property type="protein sequence ID" value="MEZ2738797.1"/>
    <property type="molecule type" value="Genomic_DNA"/>
</dbReference>
<proteinExistence type="predicted"/>
<protein>
    <submittedName>
        <fullName evidence="6">Ribonuclease P protein component</fullName>
    </submittedName>
</protein>
<dbReference type="InterPro" id="IPR014721">
    <property type="entry name" value="Ribsml_uS5_D2-typ_fold_subgr"/>
</dbReference>
<dbReference type="InterPro" id="IPR000100">
    <property type="entry name" value="RNase_P"/>
</dbReference>
<dbReference type="InterPro" id="IPR020568">
    <property type="entry name" value="Ribosomal_Su5_D2-typ_SF"/>
</dbReference>
<keyword evidence="1" id="KW-0819">tRNA processing</keyword>
<evidence type="ECO:0000256" key="4">
    <source>
        <dbReference type="ARBA" id="ARBA00022801"/>
    </source>
</evidence>